<evidence type="ECO:0000313" key="4">
    <source>
        <dbReference type="Proteomes" id="UP000654075"/>
    </source>
</evidence>
<gene>
    <name evidence="3" type="ORF">PGLA1383_LOCUS42352</name>
</gene>
<feature type="non-terminal residue" evidence="3">
    <location>
        <position position="733"/>
    </location>
</feature>
<feature type="compositionally biased region" description="Low complexity" evidence="2">
    <location>
        <begin position="123"/>
        <end position="174"/>
    </location>
</feature>
<keyword evidence="1" id="KW-0175">Coiled coil</keyword>
<dbReference type="EMBL" id="CAJNNV010028649">
    <property type="protein sequence ID" value="CAE8625348.1"/>
    <property type="molecule type" value="Genomic_DNA"/>
</dbReference>
<feature type="compositionally biased region" description="Low complexity" evidence="2">
    <location>
        <begin position="504"/>
        <end position="565"/>
    </location>
</feature>
<feature type="compositionally biased region" description="Low complexity" evidence="2">
    <location>
        <begin position="33"/>
        <end position="58"/>
    </location>
</feature>
<evidence type="ECO:0000256" key="1">
    <source>
        <dbReference type="SAM" id="Coils"/>
    </source>
</evidence>
<name>A0A813GDW5_POLGL</name>
<sequence length="733" mass="79503">TAVVGNSSRPSPGLRRLALHLAVGRLSAEVSCSSNSSSNSNSNNNSSNSSNANSNNNSELSHARQQPDKTEHQAQDQGLQQHQQQQQQQEQQPSTQNAANITQDMPTSSASPTSHNSSDDTDTNNNNNINNNNNSNNSNSNNNNNNNNSNITNDNSSDGINNHTRNSTFARSSSSSTFSFEALGLDFSGEALLPLPLPELRCLEGLGVLPVGTADSADGGGGRGHCGGHCCTTLGSASLSFLGPAVLQQQQQQQQQLQKQQPQQQQQQLQKQQPQQQQPQQQQQQQRQRLLWAHASAKASPWLLTLRISGRSEQRGAAGALGQVTLSAHGCLHGVRAALPTPEVVEALKALAASVMPAGPPKVNSNKPFGSQVQLPPTILDVQIVCRNTMLELTPVAPLQPLKLIVPSFHLGVSLSPGYSSSMYRERPLLPPPVPTWHTSAPTLSSDHASEPDFHVYGCLCKSSLSGLGDELCGEDEVGDSKSASQGWDVLVTERQWRAANFKNNNNNNSNSTSNSNNNHHNSSNNSNNNNSNSNSNSNSNNNNSNNNSNNSNNNNSNNNNKSGLGSGSWRRLLLLPKAELLELSASKLRGLEQQQLWEDLAEEKHAQSALAVAKDAARRIPVVLELLQEQRSAAQTADAGSPPFDRLDSQLEALRLELRELDEERREDELRLRTCEKEAAVAVATVREQQLQREQELQQQLDEELAITVALSKLVDEQSSLIRSLQEQQEQS</sequence>
<feature type="coiled-coil region" evidence="1">
    <location>
        <begin position="645"/>
        <end position="732"/>
    </location>
</feature>
<accession>A0A813GDW5</accession>
<feature type="compositionally biased region" description="Basic and acidic residues" evidence="2">
    <location>
        <begin position="61"/>
        <end position="74"/>
    </location>
</feature>
<feature type="region of interest" description="Disordered" evidence="2">
    <location>
        <begin position="268"/>
        <end position="289"/>
    </location>
</feature>
<evidence type="ECO:0000313" key="3">
    <source>
        <dbReference type="EMBL" id="CAE8625348.1"/>
    </source>
</evidence>
<dbReference type="GO" id="GO:0004402">
    <property type="term" value="F:histone acetyltransferase activity"/>
    <property type="evidence" value="ECO:0007669"/>
    <property type="project" value="TreeGrafter"/>
</dbReference>
<evidence type="ECO:0000256" key="2">
    <source>
        <dbReference type="SAM" id="MobiDB-lite"/>
    </source>
</evidence>
<organism evidence="3 4">
    <name type="scientific">Polarella glacialis</name>
    <name type="common">Dinoflagellate</name>
    <dbReference type="NCBI Taxonomy" id="89957"/>
    <lineage>
        <taxon>Eukaryota</taxon>
        <taxon>Sar</taxon>
        <taxon>Alveolata</taxon>
        <taxon>Dinophyceae</taxon>
        <taxon>Suessiales</taxon>
        <taxon>Suessiaceae</taxon>
        <taxon>Polarella</taxon>
    </lineage>
</organism>
<feature type="region of interest" description="Disordered" evidence="2">
    <location>
        <begin position="31"/>
        <end position="174"/>
    </location>
</feature>
<proteinExistence type="predicted"/>
<comment type="caution">
    <text evidence="3">The sequence shown here is derived from an EMBL/GenBank/DDBJ whole genome shotgun (WGS) entry which is preliminary data.</text>
</comment>
<keyword evidence="4" id="KW-1185">Reference proteome</keyword>
<dbReference type="Proteomes" id="UP000654075">
    <property type="component" value="Unassembled WGS sequence"/>
</dbReference>
<reference evidence="3" key="1">
    <citation type="submission" date="2021-02" db="EMBL/GenBank/DDBJ databases">
        <authorList>
            <person name="Dougan E. K."/>
            <person name="Rhodes N."/>
            <person name="Thang M."/>
            <person name="Chan C."/>
        </authorList>
    </citation>
    <scope>NUCLEOTIDE SEQUENCE</scope>
</reference>
<protein>
    <submittedName>
        <fullName evidence="3">Uncharacterized protein</fullName>
    </submittedName>
</protein>
<dbReference type="PANTHER" id="PTHR20916">
    <property type="entry name" value="CYSTEINE AND GLYCINE-RICH PROTEIN 2 BINDING PROTEIN"/>
    <property type="match status" value="1"/>
</dbReference>
<feature type="region of interest" description="Disordered" evidence="2">
    <location>
        <begin position="501"/>
        <end position="565"/>
    </location>
</feature>
<dbReference type="AlphaFoldDB" id="A0A813GDW5"/>
<dbReference type="PANTHER" id="PTHR20916:SF26">
    <property type="entry name" value="CYSTEINE-RICH PROTEIN 2-BINDING PROTEIN"/>
    <property type="match status" value="1"/>
</dbReference>
<feature type="compositionally biased region" description="Low complexity" evidence="2">
    <location>
        <begin position="106"/>
        <end position="116"/>
    </location>
</feature>
<feature type="compositionally biased region" description="Low complexity" evidence="2">
    <location>
        <begin position="75"/>
        <end position="96"/>
    </location>
</feature>